<evidence type="ECO:0000313" key="2">
    <source>
        <dbReference type="Proteomes" id="UP000886874"/>
    </source>
</evidence>
<evidence type="ECO:0008006" key="3">
    <source>
        <dbReference type="Google" id="ProtNLM"/>
    </source>
</evidence>
<organism evidence="1 2">
    <name type="scientific">Candidatus Avoscillospira stercorigallinarum</name>
    <dbReference type="NCBI Taxonomy" id="2840708"/>
    <lineage>
        <taxon>Bacteria</taxon>
        <taxon>Bacillati</taxon>
        <taxon>Bacillota</taxon>
        <taxon>Clostridia</taxon>
        <taxon>Eubacteriales</taxon>
        <taxon>Oscillospiraceae</taxon>
        <taxon>Oscillospiraceae incertae sedis</taxon>
        <taxon>Candidatus Avoscillospira</taxon>
    </lineage>
</organism>
<accession>A0A9D0Z6V4</accession>
<comment type="caution">
    <text evidence="1">The sequence shown here is derived from an EMBL/GenBank/DDBJ whole genome shotgun (WGS) entry which is preliminary data.</text>
</comment>
<reference evidence="1" key="1">
    <citation type="submission" date="2020-10" db="EMBL/GenBank/DDBJ databases">
        <authorList>
            <person name="Gilroy R."/>
        </authorList>
    </citation>
    <scope>NUCLEOTIDE SEQUENCE</scope>
    <source>
        <strain evidence="1">ChiSjej2B20-13462</strain>
    </source>
</reference>
<evidence type="ECO:0000313" key="1">
    <source>
        <dbReference type="EMBL" id="HIQ70301.1"/>
    </source>
</evidence>
<name>A0A9D0Z6V4_9FIRM</name>
<protein>
    <recommendedName>
        <fullName evidence="3">DUF4340 domain-containing protein</fullName>
    </recommendedName>
</protein>
<dbReference type="Proteomes" id="UP000886874">
    <property type="component" value="Unassembled WGS sequence"/>
</dbReference>
<dbReference type="AlphaFoldDB" id="A0A9D0Z6V4"/>
<gene>
    <name evidence="1" type="ORF">IAA67_08235</name>
</gene>
<reference evidence="1" key="2">
    <citation type="journal article" date="2021" name="PeerJ">
        <title>Extensive microbial diversity within the chicken gut microbiome revealed by metagenomics and culture.</title>
        <authorList>
            <person name="Gilroy R."/>
            <person name="Ravi A."/>
            <person name="Getino M."/>
            <person name="Pursley I."/>
            <person name="Horton D.L."/>
            <person name="Alikhan N.F."/>
            <person name="Baker D."/>
            <person name="Gharbi K."/>
            <person name="Hall N."/>
            <person name="Watson M."/>
            <person name="Adriaenssens E.M."/>
            <person name="Foster-Nyarko E."/>
            <person name="Jarju S."/>
            <person name="Secka A."/>
            <person name="Antonio M."/>
            <person name="Oren A."/>
            <person name="Chaudhuri R.R."/>
            <person name="La Ragione R."/>
            <person name="Hildebrand F."/>
            <person name="Pallen M.J."/>
        </authorList>
    </citation>
    <scope>NUCLEOTIDE SEQUENCE</scope>
    <source>
        <strain evidence="1">ChiSjej2B20-13462</strain>
    </source>
</reference>
<dbReference type="EMBL" id="DVFN01000117">
    <property type="protein sequence ID" value="HIQ70301.1"/>
    <property type="molecule type" value="Genomic_DNA"/>
</dbReference>
<proteinExistence type="predicted"/>
<sequence length="419" mass="44303">MKRRLVELGKDAVLVLLLLGLILLTLLSLPVESVRQSPVLSAILQPLAPLLGLEQAELAYMEVSEPVLDAAQPLAVSVSMSAGRYTARWDFAALDAAFETLGGALGEALDTAGETTPANEIQLRRALSGESVYFDYGLTLPAAVVASWLDAEAESELPDMHACVLAVEQDAVALYFLGEAVERAETALSVETLSKLLESFRPDGSAFAFEQDSTLEAYTLLPETSPAVPAASVTCPCDSRFHEALATALDFNPYGDTSYTDAAGTVYYSETGCALQISPTGEILLTSTAADRFRATGPETAELVEEARRLVSLAAGDSAGEARLYLSGITASEEETVCTFTYYLSGIAVNTGSPAARVVFSGQSVSRMEVQALQFTTTGQEILVLPVAQAAAVLPEGSALVLRYQLQGDTLQAGWVPGR</sequence>